<organism evidence="2 4">
    <name type="scientific">Vibrio owensii</name>
    <dbReference type="NCBI Taxonomy" id="696485"/>
    <lineage>
        <taxon>Bacteria</taxon>
        <taxon>Pseudomonadati</taxon>
        <taxon>Pseudomonadota</taxon>
        <taxon>Gammaproteobacteria</taxon>
        <taxon>Vibrionales</taxon>
        <taxon>Vibrionaceae</taxon>
        <taxon>Vibrio</taxon>
    </lineage>
</organism>
<reference evidence="2" key="3">
    <citation type="submission" date="2019-11" db="EMBL/GenBank/DDBJ databases">
        <title>Complete genome sequence of Vibrio owensii SH-14 isolated from shrimp with acute hepatopancreatic necrosis diease.</title>
        <authorList>
            <person name="Liang X."/>
            <person name="Wang Y."/>
        </authorList>
    </citation>
    <scope>NUCLEOTIDE SEQUENCE</scope>
    <source>
        <strain evidence="2">SH14</strain>
    </source>
</reference>
<dbReference type="Proteomes" id="UP000390336">
    <property type="component" value="Chromosome 2"/>
</dbReference>
<dbReference type="AlphaFoldDB" id="A0AAP9GFH9"/>
<name>A0AAP9GFH9_9VIBR</name>
<dbReference type="EMBL" id="CP045860">
    <property type="protein sequence ID" value="QGH49221.1"/>
    <property type="molecule type" value="Genomic_DNA"/>
</dbReference>
<sequence length="105" mass="12638">MDSFINLLTWEGLYEPSLWEYIVFYMVAQAVFDVNERRTKLKIQDKEIVQRQLSNSHERLMLEGLTMRVFDLAIYSHAIVMHKHLLEDERRKNVLREICEGGYFQ</sequence>
<evidence type="ECO:0000313" key="2">
    <source>
        <dbReference type="EMBL" id="QGH49221.1"/>
    </source>
</evidence>
<dbReference type="RefSeq" id="WP_054823371.1">
    <property type="nucleotide sequence ID" value="NZ_CP033138.1"/>
</dbReference>
<evidence type="ECO:0000313" key="3">
    <source>
        <dbReference type="Proteomes" id="UP000272136"/>
    </source>
</evidence>
<keyword evidence="3" id="KW-1185">Reference proteome</keyword>
<dbReference type="EMBL" id="CP033138">
    <property type="protein sequence ID" value="AYO17074.1"/>
    <property type="molecule type" value="Genomic_DNA"/>
</dbReference>
<protein>
    <submittedName>
        <fullName evidence="2">Uncharacterized protein</fullName>
    </submittedName>
</protein>
<proteinExistence type="predicted"/>
<evidence type="ECO:0000313" key="1">
    <source>
        <dbReference type="EMBL" id="AYO17074.1"/>
    </source>
</evidence>
<evidence type="ECO:0000313" key="4">
    <source>
        <dbReference type="Proteomes" id="UP000390336"/>
    </source>
</evidence>
<reference evidence="1 3" key="2">
    <citation type="submission" date="2018-10" db="EMBL/GenBank/DDBJ databases">
        <title>Whole Genome of Vibrio owensii strain 170502, isolated from Acute Hepatopancreatic Necrosis Disease (AHPND) shrimp.</title>
        <authorList>
            <person name="Yan M."/>
            <person name="Wang X."/>
            <person name="Wang Y."/>
        </authorList>
    </citation>
    <scope>NUCLEOTIDE SEQUENCE [LARGE SCALE GENOMIC DNA]</scope>
    <source>
        <strain evidence="1 3">1700302</strain>
    </source>
</reference>
<gene>
    <name evidence="2" type="ORF">APZ19_19065</name>
    <name evidence="1" type="ORF">D0812_22050</name>
</gene>
<dbReference type="Proteomes" id="UP000272136">
    <property type="component" value="Chromosome 2"/>
</dbReference>
<accession>A0AAP9GFH9</accession>
<reference evidence="2 4" key="1">
    <citation type="journal article" date="2015" name="Genome Announc.">
        <title>Draft Genome Sequence of Vibrio owensii Strain SH-14, Which Causes Shrimp Acute Hepatopancreatic Necrosis Disease.</title>
        <authorList>
            <person name="Liu L."/>
            <person name="Xiao J."/>
            <person name="Xia X."/>
            <person name="Pan Y."/>
            <person name="Yan S."/>
            <person name="Wang Y."/>
        </authorList>
    </citation>
    <scope>NUCLEOTIDE SEQUENCE [LARGE SCALE GENOMIC DNA]</scope>
    <source>
        <strain evidence="2 4">SH14</strain>
    </source>
</reference>